<evidence type="ECO:0000313" key="1">
    <source>
        <dbReference type="EMBL" id="KAI7746787.1"/>
    </source>
</evidence>
<organism evidence="1 2">
    <name type="scientific">Ambrosia artemisiifolia</name>
    <name type="common">Common ragweed</name>
    <dbReference type="NCBI Taxonomy" id="4212"/>
    <lineage>
        <taxon>Eukaryota</taxon>
        <taxon>Viridiplantae</taxon>
        <taxon>Streptophyta</taxon>
        <taxon>Embryophyta</taxon>
        <taxon>Tracheophyta</taxon>
        <taxon>Spermatophyta</taxon>
        <taxon>Magnoliopsida</taxon>
        <taxon>eudicotyledons</taxon>
        <taxon>Gunneridae</taxon>
        <taxon>Pentapetalae</taxon>
        <taxon>asterids</taxon>
        <taxon>campanulids</taxon>
        <taxon>Asterales</taxon>
        <taxon>Asteraceae</taxon>
        <taxon>Asteroideae</taxon>
        <taxon>Heliantheae alliance</taxon>
        <taxon>Heliantheae</taxon>
        <taxon>Ambrosia</taxon>
    </lineage>
</organism>
<protein>
    <submittedName>
        <fullName evidence="1">Uncharacterized protein</fullName>
    </submittedName>
</protein>
<feature type="non-terminal residue" evidence="1">
    <location>
        <position position="69"/>
    </location>
</feature>
<reference evidence="1" key="1">
    <citation type="submission" date="2022-06" db="EMBL/GenBank/DDBJ databases">
        <title>Uncovering the hologenomic basis of an extraordinary plant invasion.</title>
        <authorList>
            <person name="Bieker V.C."/>
            <person name="Martin M.D."/>
            <person name="Gilbert T."/>
            <person name="Hodgins K."/>
            <person name="Battlay P."/>
            <person name="Petersen B."/>
            <person name="Wilson J."/>
        </authorList>
    </citation>
    <scope>NUCLEOTIDE SEQUENCE</scope>
    <source>
        <strain evidence="1">AA19_3_7</strain>
        <tissue evidence="1">Leaf</tissue>
    </source>
</reference>
<sequence>MKENILISRIKSTHATIPLQEKFLAPRLNRVKQVPYGKYNSRVKVTLLLKGVNKAVEDVNIHMTWGSTR</sequence>
<gene>
    <name evidence="1" type="ORF">M8C21_032773</name>
</gene>
<evidence type="ECO:0000313" key="2">
    <source>
        <dbReference type="Proteomes" id="UP001206925"/>
    </source>
</evidence>
<dbReference type="Proteomes" id="UP001206925">
    <property type="component" value="Unassembled WGS sequence"/>
</dbReference>
<dbReference type="EMBL" id="JAMZMK010006895">
    <property type="protein sequence ID" value="KAI7746787.1"/>
    <property type="molecule type" value="Genomic_DNA"/>
</dbReference>
<dbReference type="AlphaFoldDB" id="A0AAD5GKY9"/>
<proteinExistence type="predicted"/>
<name>A0AAD5GKY9_AMBAR</name>
<accession>A0AAD5GKY9</accession>
<keyword evidence="2" id="KW-1185">Reference proteome</keyword>
<comment type="caution">
    <text evidence="1">The sequence shown here is derived from an EMBL/GenBank/DDBJ whole genome shotgun (WGS) entry which is preliminary data.</text>
</comment>